<name>A0AAE6JDE6_9SPHI</name>
<dbReference type="RefSeq" id="WP_146750382.1">
    <property type="nucleotide sequence ID" value="NZ_CP043451.1"/>
</dbReference>
<dbReference type="Proteomes" id="UP000250557">
    <property type="component" value="Chromosome"/>
</dbReference>
<accession>A0AAE6JDE6</accession>
<protein>
    <submittedName>
        <fullName evidence="1">Uncharacterized protein</fullName>
    </submittedName>
</protein>
<reference evidence="1 2" key="1">
    <citation type="submission" date="2019-08" db="EMBL/GenBank/DDBJ databases">
        <title>Comparative genome analysis confer to the adaptation heavy metal polluted environment.</title>
        <authorList>
            <person name="Li Y."/>
        </authorList>
    </citation>
    <scope>NUCLEOTIDE SEQUENCE [LARGE SCALE GENOMIC DNA]</scope>
    <source>
        <strain evidence="1 2">P2</strain>
    </source>
</reference>
<dbReference type="AlphaFoldDB" id="A0AAE6JDE6"/>
<evidence type="ECO:0000313" key="2">
    <source>
        <dbReference type="Proteomes" id="UP000250557"/>
    </source>
</evidence>
<proteinExistence type="predicted"/>
<gene>
    <name evidence="1" type="ORF">DIU31_009045</name>
</gene>
<sequence length="86" mass="9892">MTLENLVLLLHSALVNSESSIIQNQRIFSGQLTKTEAYKRYGRSNVDRWVKEGLLKITNRKIDRTSIEAIAASSNRRSYLPTLERQ</sequence>
<dbReference type="EMBL" id="CP043451">
    <property type="protein sequence ID" value="QEM03654.1"/>
    <property type="molecule type" value="Genomic_DNA"/>
</dbReference>
<evidence type="ECO:0000313" key="1">
    <source>
        <dbReference type="EMBL" id="QEM03654.1"/>
    </source>
</evidence>
<organism evidence="1 2">
    <name type="scientific">Mucilaginibacter rubeus</name>
    <dbReference type="NCBI Taxonomy" id="2027860"/>
    <lineage>
        <taxon>Bacteria</taxon>
        <taxon>Pseudomonadati</taxon>
        <taxon>Bacteroidota</taxon>
        <taxon>Sphingobacteriia</taxon>
        <taxon>Sphingobacteriales</taxon>
        <taxon>Sphingobacteriaceae</taxon>
        <taxon>Mucilaginibacter</taxon>
    </lineage>
</organism>